<feature type="chain" id="PRO_5032813730" description="WSC domain-containing protein" evidence="1">
    <location>
        <begin position="16"/>
        <end position="559"/>
    </location>
</feature>
<organism evidence="2 3">
    <name type="scientific">Mytilus galloprovincialis</name>
    <name type="common">Mediterranean mussel</name>
    <dbReference type="NCBI Taxonomy" id="29158"/>
    <lineage>
        <taxon>Eukaryota</taxon>
        <taxon>Metazoa</taxon>
        <taxon>Spiralia</taxon>
        <taxon>Lophotrochozoa</taxon>
        <taxon>Mollusca</taxon>
        <taxon>Bivalvia</taxon>
        <taxon>Autobranchia</taxon>
        <taxon>Pteriomorphia</taxon>
        <taxon>Mytilida</taxon>
        <taxon>Mytiloidea</taxon>
        <taxon>Mytilidae</taxon>
        <taxon>Mytilinae</taxon>
        <taxon>Mytilus</taxon>
    </lineage>
</organism>
<evidence type="ECO:0000313" key="2">
    <source>
        <dbReference type="EMBL" id="VDI50227.1"/>
    </source>
</evidence>
<dbReference type="Gene3D" id="3.90.1720.30">
    <property type="entry name" value="PPPDE domains"/>
    <property type="match status" value="1"/>
</dbReference>
<keyword evidence="1" id="KW-0732">Signal</keyword>
<evidence type="ECO:0008006" key="4">
    <source>
        <dbReference type="Google" id="ProtNLM"/>
    </source>
</evidence>
<keyword evidence="3" id="KW-1185">Reference proteome</keyword>
<reference evidence="2" key="1">
    <citation type="submission" date="2018-11" db="EMBL/GenBank/DDBJ databases">
        <authorList>
            <person name="Alioto T."/>
            <person name="Alioto T."/>
        </authorList>
    </citation>
    <scope>NUCLEOTIDE SEQUENCE</scope>
</reference>
<feature type="non-terminal residue" evidence="2">
    <location>
        <position position="1"/>
    </location>
</feature>
<dbReference type="Proteomes" id="UP000596742">
    <property type="component" value="Unassembled WGS sequence"/>
</dbReference>
<gene>
    <name evidence="2" type="ORF">MGAL_10B035930</name>
</gene>
<evidence type="ECO:0000313" key="3">
    <source>
        <dbReference type="Proteomes" id="UP000596742"/>
    </source>
</evidence>
<dbReference type="OrthoDB" id="6122078at2759"/>
<comment type="caution">
    <text evidence="2">The sequence shown here is derived from an EMBL/GenBank/DDBJ whole genome shotgun (WGS) entry which is preliminary data.</text>
</comment>
<protein>
    <recommendedName>
        <fullName evidence="4">WSC domain-containing protein</fullName>
    </recommendedName>
</protein>
<sequence>LTLLVLVVLVTNSFGWLWRRSRRNRCGTWFRHRPCTAAKCSGVLNFEYIFKGMFEDKYPSRGKPFYFGTTRLFCMAKGKRGSSPSRPTWALKHRWIEYNGHFFERLKNGGDIFSSNAPKDSNKCSSSRESRPAGYSSLSIDCMKRCTNKYRQRYGGYRLLSNNCHHFANRFSDILCSSSTCPSWTLCHMLPITLSTYRYLNHCTEKRMIFLTLVVLVTSSAGWWWGKKSYKCNDPSRGEPYYFGTTKLFCMTKKGKRDAPSRGTKVLSHRWIQYKGYYFERINSGDIYTYGSSTESDKCPTKRESKPAGYSSLSVDCIKRCTNKYQRKYGSYGWWGNNCHHYANRISEILCTKTICPSWYLGITNPSRGDPYYFGTTDLFCMKKKGKRDAPWRNTKSISHRWILYKGYYFERLGNGDFSTKGFSQESGKCSTHREEASGGEPYYFGTTALSCMGKRKAPSRSTRSHKHRWILYKGYYFERLNSSDVYNRGFSTSSDKCSTRRESRPAGYSSLSVDCIMKCTNSYERKYGSYSRGVNDGRHFANRLSDILCTRTTCPSWC</sequence>
<dbReference type="AlphaFoldDB" id="A0A8B6FL04"/>
<accession>A0A8B6FL04</accession>
<dbReference type="EMBL" id="UYJE01006919">
    <property type="protein sequence ID" value="VDI50227.1"/>
    <property type="molecule type" value="Genomic_DNA"/>
</dbReference>
<proteinExistence type="predicted"/>
<feature type="signal peptide" evidence="1">
    <location>
        <begin position="1"/>
        <end position="15"/>
    </location>
</feature>
<name>A0A8B6FL04_MYTGA</name>
<evidence type="ECO:0000256" key="1">
    <source>
        <dbReference type="SAM" id="SignalP"/>
    </source>
</evidence>
<dbReference type="InterPro" id="IPR042266">
    <property type="entry name" value="PPPDE_sf"/>
</dbReference>